<keyword evidence="3" id="KW-1185">Reference proteome</keyword>
<keyword evidence="1" id="KW-1133">Transmembrane helix</keyword>
<keyword evidence="1" id="KW-0472">Membrane</keyword>
<accession>A0A561V8I7</accession>
<evidence type="ECO:0000313" key="2">
    <source>
        <dbReference type="EMBL" id="TWG07925.1"/>
    </source>
</evidence>
<feature type="transmembrane region" description="Helical" evidence="1">
    <location>
        <begin position="55"/>
        <end position="78"/>
    </location>
</feature>
<organism evidence="2 3">
    <name type="scientific">Saccharopolyspora dendranthemae</name>
    <dbReference type="NCBI Taxonomy" id="1181886"/>
    <lineage>
        <taxon>Bacteria</taxon>
        <taxon>Bacillati</taxon>
        <taxon>Actinomycetota</taxon>
        <taxon>Actinomycetes</taxon>
        <taxon>Pseudonocardiales</taxon>
        <taxon>Pseudonocardiaceae</taxon>
        <taxon>Saccharopolyspora</taxon>
    </lineage>
</organism>
<evidence type="ECO:0000313" key="3">
    <source>
        <dbReference type="Proteomes" id="UP000316184"/>
    </source>
</evidence>
<dbReference type="AlphaFoldDB" id="A0A561V8I7"/>
<proteinExistence type="predicted"/>
<dbReference type="RefSeq" id="WP_145736348.1">
    <property type="nucleotide sequence ID" value="NZ_VIWX01000001.1"/>
</dbReference>
<dbReference type="OrthoDB" id="3701188at2"/>
<dbReference type="EMBL" id="VIWX01000001">
    <property type="protein sequence ID" value="TWG07925.1"/>
    <property type="molecule type" value="Genomic_DNA"/>
</dbReference>
<comment type="caution">
    <text evidence="2">The sequence shown here is derived from an EMBL/GenBank/DDBJ whole genome shotgun (WGS) entry which is preliminary data.</text>
</comment>
<keyword evidence="1" id="KW-0812">Transmembrane</keyword>
<sequence>MPTTTKSSRARVACRTAFILTLLIFLALAAALVAIQLAGLVLLQPSWITWASDTLLTPSIAAAVLFGLVAFIGGYFAAEEPAGD</sequence>
<reference evidence="2 3" key="1">
    <citation type="submission" date="2019-06" db="EMBL/GenBank/DDBJ databases">
        <title>Sequencing the genomes of 1000 actinobacteria strains.</title>
        <authorList>
            <person name="Klenk H.-P."/>
        </authorList>
    </citation>
    <scope>NUCLEOTIDE SEQUENCE [LARGE SCALE GENOMIC DNA]</scope>
    <source>
        <strain evidence="2 3">DSM 46699</strain>
    </source>
</reference>
<evidence type="ECO:0000256" key="1">
    <source>
        <dbReference type="SAM" id="Phobius"/>
    </source>
</evidence>
<dbReference type="Proteomes" id="UP000316184">
    <property type="component" value="Unassembled WGS sequence"/>
</dbReference>
<name>A0A561V8I7_9PSEU</name>
<feature type="transmembrane region" description="Helical" evidence="1">
    <location>
        <begin position="12"/>
        <end position="35"/>
    </location>
</feature>
<gene>
    <name evidence="2" type="ORF">FHU35_11544</name>
</gene>
<protein>
    <submittedName>
        <fullName evidence="2">Uncharacterized protein</fullName>
    </submittedName>
</protein>